<keyword evidence="2" id="KW-1185">Reference proteome</keyword>
<evidence type="ECO:0000313" key="2">
    <source>
        <dbReference type="Proteomes" id="UP000812440"/>
    </source>
</evidence>
<evidence type="ECO:0000313" key="1">
    <source>
        <dbReference type="EMBL" id="KAG8443021.1"/>
    </source>
</evidence>
<accession>A0A8T2JK86</accession>
<dbReference type="Proteomes" id="UP000812440">
    <property type="component" value="Chromosome 6"/>
</dbReference>
<dbReference type="AlphaFoldDB" id="A0A8T2JK86"/>
<gene>
    <name evidence="1" type="ORF">GDO86_011730</name>
</gene>
<dbReference type="EMBL" id="JAACNH010000005">
    <property type="protein sequence ID" value="KAG8443021.1"/>
    <property type="molecule type" value="Genomic_DNA"/>
</dbReference>
<organism evidence="1 2">
    <name type="scientific">Hymenochirus boettgeri</name>
    <name type="common">Congo dwarf clawed frog</name>
    <dbReference type="NCBI Taxonomy" id="247094"/>
    <lineage>
        <taxon>Eukaryota</taxon>
        <taxon>Metazoa</taxon>
        <taxon>Chordata</taxon>
        <taxon>Craniata</taxon>
        <taxon>Vertebrata</taxon>
        <taxon>Euteleostomi</taxon>
        <taxon>Amphibia</taxon>
        <taxon>Batrachia</taxon>
        <taxon>Anura</taxon>
        <taxon>Pipoidea</taxon>
        <taxon>Pipidae</taxon>
        <taxon>Pipinae</taxon>
        <taxon>Hymenochirus</taxon>
    </lineage>
</organism>
<proteinExistence type="predicted"/>
<protein>
    <submittedName>
        <fullName evidence="1">Uncharacterized protein</fullName>
    </submittedName>
</protein>
<sequence length="107" mass="12067">MKPPKMFTYLKCWKCLILCSILYGLGQPSHLVETILFFFFRECPSFPHNLSLPHPPKISTQKLTSIPSISEQIISPCCPLSLVFLLASPRHINQSILSIPNDVTANK</sequence>
<comment type="caution">
    <text evidence="1">The sequence shown here is derived from an EMBL/GenBank/DDBJ whole genome shotgun (WGS) entry which is preliminary data.</text>
</comment>
<reference evidence="1" key="1">
    <citation type="thesis" date="2020" institute="ProQuest LLC" country="789 East Eisenhower Parkway, Ann Arbor, MI, USA">
        <title>Comparative Genomics and Chromosome Evolution.</title>
        <authorList>
            <person name="Mudd A.B."/>
        </authorList>
    </citation>
    <scope>NUCLEOTIDE SEQUENCE</scope>
    <source>
        <strain evidence="1">Female2</strain>
        <tissue evidence="1">Blood</tissue>
    </source>
</reference>
<name>A0A8T2JK86_9PIPI</name>